<dbReference type="Pfam" id="PF14223">
    <property type="entry name" value="Retrotran_gag_2"/>
    <property type="match status" value="1"/>
</dbReference>
<organism evidence="1 2">
    <name type="scientific">Spirodela intermedia</name>
    <name type="common">Intermediate duckweed</name>
    <dbReference type="NCBI Taxonomy" id="51605"/>
    <lineage>
        <taxon>Eukaryota</taxon>
        <taxon>Viridiplantae</taxon>
        <taxon>Streptophyta</taxon>
        <taxon>Embryophyta</taxon>
        <taxon>Tracheophyta</taxon>
        <taxon>Spermatophyta</taxon>
        <taxon>Magnoliopsida</taxon>
        <taxon>Liliopsida</taxon>
        <taxon>Araceae</taxon>
        <taxon>Lemnoideae</taxon>
        <taxon>Spirodela</taxon>
    </lineage>
</organism>
<evidence type="ECO:0000313" key="2">
    <source>
        <dbReference type="Proteomes" id="UP000663760"/>
    </source>
</evidence>
<keyword evidence="2" id="KW-1185">Reference proteome</keyword>
<proteinExistence type="predicted"/>
<dbReference type="AlphaFoldDB" id="A0A7I8JZE4"/>
<dbReference type="EMBL" id="LR746264">
    <property type="protein sequence ID" value="CAA7388484.1"/>
    <property type="molecule type" value="Genomic_DNA"/>
</dbReference>
<reference evidence="1" key="1">
    <citation type="submission" date="2020-02" db="EMBL/GenBank/DDBJ databases">
        <authorList>
            <person name="Scholz U."/>
            <person name="Mascher M."/>
            <person name="Fiebig A."/>
        </authorList>
    </citation>
    <scope>NUCLEOTIDE SEQUENCE</scope>
</reference>
<dbReference type="PANTHER" id="PTHR35317:SF42">
    <property type="entry name" value="RETROTRANSPOSON GAG DOMAIN-CONTAINING PROTEIN"/>
    <property type="match status" value="1"/>
</dbReference>
<protein>
    <submittedName>
        <fullName evidence="1">Uncharacterized protein</fullName>
    </submittedName>
</protein>
<sequence>MIVLGCMNLDIILREDRLINSHEDKKYMDKWDQLNRMSLMIMKCVILKAFRDTLFEEAIAARIFLEELKKKFTKNDKVETSTILTKLLSMKYKGKENIRKYILEMFHLASKLKALKLELSKNLFVYLVLISLPT</sequence>
<evidence type="ECO:0000313" key="1">
    <source>
        <dbReference type="EMBL" id="CAA7388484.1"/>
    </source>
</evidence>
<dbReference type="PANTHER" id="PTHR35317">
    <property type="entry name" value="OS04G0629600 PROTEIN"/>
    <property type="match status" value="1"/>
</dbReference>
<accession>A0A7I8JZE4</accession>
<name>A0A7I8JZE4_SPIIN</name>
<dbReference type="Proteomes" id="UP000663760">
    <property type="component" value="Chromosome 1"/>
</dbReference>
<dbReference type="OrthoDB" id="781160at2759"/>
<gene>
    <name evidence="1" type="ORF">SI8410_01000693</name>
</gene>